<keyword evidence="2" id="KW-1185">Reference proteome</keyword>
<proteinExistence type="predicted"/>
<evidence type="ECO:0000313" key="1">
    <source>
        <dbReference type="EMBL" id="KAG7500787.1"/>
    </source>
</evidence>
<dbReference type="AlphaFoldDB" id="A0AAV6R8I0"/>
<sequence>MMLTSSLSDEPHQSCDHTETDSTLLYCTLTTNSQKLYLCHFMFTSNLQSLSICDQCVTSTWTITAIHSLALERILL</sequence>
<protein>
    <submittedName>
        <fullName evidence="1">Uncharacterized protein</fullName>
    </submittedName>
</protein>
<comment type="caution">
    <text evidence="1">The sequence shown here is derived from an EMBL/GenBank/DDBJ whole genome shotgun (WGS) entry which is preliminary data.</text>
</comment>
<dbReference type="Proteomes" id="UP000693946">
    <property type="component" value="Linkage Group LG20"/>
</dbReference>
<reference evidence="1 2" key="1">
    <citation type="journal article" date="2021" name="Sci. Rep.">
        <title>Chromosome anchoring in Senegalese sole (Solea senegalensis) reveals sex-associated markers and genome rearrangements in flatfish.</title>
        <authorList>
            <person name="Guerrero-Cozar I."/>
            <person name="Gomez-Garrido J."/>
            <person name="Berbel C."/>
            <person name="Martinez-Blanch J.F."/>
            <person name="Alioto T."/>
            <person name="Claros M.G."/>
            <person name="Gagnaire P.A."/>
            <person name="Manchado M."/>
        </authorList>
    </citation>
    <scope>NUCLEOTIDE SEQUENCE [LARGE SCALE GENOMIC DNA]</scope>
    <source>
        <strain evidence="1">Sse05_10M</strain>
    </source>
</reference>
<dbReference type="EMBL" id="JAGKHQ010000013">
    <property type="protein sequence ID" value="KAG7500787.1"/>
    <property type="molecule type" value="Genomic_DNA"/>
</dbReference>
<name>A0AAV6R8I0_SOLSE</name>
<gene>
    <name evidence="1" type="ORF">JOB18_029763</name>
</gene>
<accession>A0AAV6R8I0</accession>
<organism evidence="1 2">
    <name type="scientific">Solea senegalensis</name>
    <name type="common">Senegalese sole</name>
    <dbReference type="NCBI Taxonomy" id="28829"/>
    <lineage>
        <taxon>Eukaryota</taxon>
        <taxon>Metazoa</taxon>
        <taxon>Chordata</taxon>
        <taxon>Craniata</taxon>
        <taxon>Vertebrata</taxon>
        <taxon>Euteleostomi</taxon>
        <taxon>Actinopterygii</taxon>
        <taxon>Neopterygii</taxon>
        <taxon>Teleostei</taxon>
        <taxon>Neoteleostei</taxon>
        <taxon>Acanthomorphata</taxon>
        <taxon>Carangaria</taxon>
        <taxon>Pleuronectiformes</taxon>
        <taxon>Pleuronectoidei</taxon>
        <taxon>Soleidae</taxon>
        <taxon>Solea</taxon>
    </lineage>
</organism>
<evidence type="ECO:0000313" key="2">
    <source>
        <dbReference type="Proteomes" id="UP000693946"/>
    </source>
</evidence>